<evidence type="ECO:0000313" key="10">
    <source>
        <dbReference type="Proteomes" id="UP000000447"/>
    </source>
</evidence>
<geneLocation type="plasmid" evidence="10">
    <name>Tros</name>
</geneLocation>
<organism evidence="9 10">
    <name type="scientific">Thermomicrobium roseum (strain ATCC 27502 / DSM 5159 / P-2)</name>
    <dbReference type="NCBI Taxonomy" id="309801"/>
    <lineage>
        <taxon>Bacteria</taxon>
        <taxon>Pseudomonadati</taxon>
        <taxon>Thermomicrobiota</taxon>
        <taxon>Thermomicrobia</taxon>
        <taxon>Thermomicrobiales</taxon>
        <taxon>Thermomicrobiaceae</taxon>
        <taxon>Thermomicrobium</taxon>
    </lineage>
</organism>
<feature type="transmembrane region" description="Helical" evidence="8">
    <location>
        <begin position="123"/>
        <end position="143"/>
    </location>
</feature>
<comment type="subcellular location">
    <subcellularLocation>
        <location evidence="1">Cell membrane</location>
        <topology evidence="1">Multi-pass membrane protein</topology>
    </subcellularLocation>
</comment>
<dbReference type="HOGENOM" id="CLU_527775_0_0_0"/>
<keyword evidence="3" id="KW-0328">Glycosyltransferase</keyword>
<feature type="transmembrane region" description="Helical" evidence="8">
    <location>
        <begin position="367"/>
        <end position="386"/>
    </location>
</feature>
<keyword evidence="9" id="KW-0614">Plasmid</keyword>
<keyword evidence="6 8" id="KW-1133">Transmembrane helix</keyword>
<evidence type="ECO:0000256" key="6">
    <source>
        <dbReference type="ARBA" id="ARBA00022989"/>
    </source>
</evidence>
<name>B9L4B3_THERP</name>
<evidence type="ECO:0000256" key="1">
    <source>
        <dbReference type="ARBA" id="ARBA00004651"/>
    </source>
</evidence>
<dbReference type="OrthoDB" id="7799186at2"/>
<feature type="transmembrane region" description="Helical" evidence="8">
    <location>
        <begin position="299"/>
        <end position="317"/>
    </location>
</feature>
<dbReference type="Proteomes" id="UP000000447">
    <property type="component" value="Plasmid unnamed"/>
</dbReference>
<dbReference type="GO" id="GO:0016763">
    <property type="term" value="F:pentosyltransferase activity"/>
    <property type="evidence" value="ECO:0007669"/>
    <property type="project" value="TreeGrafter"/>
</dbReference>
<evidence type="ECO:0000256" key="2">
    <source>
        <dbReference type="ARBA" id="ARBA00022475"/>
    </source>
</evidence>
<evidence type="ECO:0000256" key="8">
    <source>
        <dbReference type="SAM" id="Phobius"/>
    </source>
</evidence>
<evidence type="ECO:0000256" key="7">
    <source>
        <dbReference type="ARBA" id="ARBA00023136"/>
    </source>
</evidence>
<feature type="transmembrane region" description="Helical" evidence="8">
    <location>
        <begin position="337"/>
        <end position="355"/>
    </location>
</feature>
<evidence type="ECO:0000256" key="5">
    <source>
        <dbReference type="ARBA" id="ARBA00022692"/>
    </source>
</evidence>
<dbReference type="RefSeq" id="WP_012642654.1">
    <property type="nucleotide sequence ID" value="NC_011961.1"/>
</dbReference>
<dbReference type="GO" id="GO:0005886">
    <property type="term" value="C:plasma membrane"/>
    <property type="evidence" value="ECO:0007669"/>
    <property type="project" value="UniProtKB-SubCell"/>
</dbReference>
<keyword evidence="10" id="KW-1185">Reference proteome</keyword>
<keyword evidence="4" id="KW-0808">Transferase</keyword>
<dbReference type="AlphaFoldDB" id="B9L4B3"/>
<evidence type="ECO:0000313" key="9">
    <source>
        <dbReference type="EMBL" id="ACM06667.1"/>
    </source>
</evidence>
<dbReference type="PANTHER" id="PTHR33908:SF11">
    <property type="entry name" value="MEMBRANE PROTEIN"/>
    <property type="match status" value="1"/>
</dbReference>
<dbReference type="InterPro" id="IPR050297">
    <property type="entry name" value="LipidA_mod_glycosyltrf_83"/>
</dbReference>
<dbReference type="EMBL" id="CP001276">
    <property type="protein sequence ID" value="ACM06667.1"/>
    <property type="molecule type" value="Genomic_DNA"/>
</dbReference>
<dbReference type="PANTHER" id="PTHR33908">
    <property type="entry name" value="MANNOSYLTRANSFERASE YKCB-RELATED"/>
    <property type="match status" value="1"/>
</dbReference>
<feature type="transmembrane region" description="Helical" evidence="8">
    <location>
        <begin position="182"/>
        <end position="209"/>
    </location>
</feature>
<dbReference type="GO" id="GO:0009103">
    <property type="term" value="P:lipopolysaccharide biosynthetic process"/>
    <property type="evidence" value="ECO:0007669"/>
    <property type="project" value="UniProtKB-ARBA"/>
</dbReference>
<evidence type="ECO:0000256" key="4">
    <source>
        <dbReference type="ARBA" id="ARBA00022679"/>
    </source>
</evidence>
<feature type="transmembrane region" description="Helical" evidence="8">
    <location>
        <begin position="401"/>
        <end position="420"/>
    </location>
</feature>
<feature type="transmembrane region" description="Helical" evidence="8">
    <location>
        <begin position="90"/>
        <end position="116"/>
    </location>
</feature>
<evidence type="ECO:0000256" key="3">
    <source>
        <dbReference type="ARBA" id="ARBA00022676"/>
    </source>
</evidence>
<protein>
    <submittedName>
        <fullName evidence="9">Uncharacterized protein</fullName>
    </submittedName>
</protein>
<gene>
    <name evidence="9" type="ordered locus">trd_A0627</name>
</gene>
<dbReference type="KEGG" id="tro:trd_A0627"/>
<reference evidence="9 10" key="1">
    <citation type="journal article" date="2009" name="PLoS ONE">
        <title>Complete genome sequence of the aerobic CO-oxidizing thermophile Thermomicrobium roseum.</title>
        <authorList>
            <person name="Wu D."/>
            <person name="Raymond J."/>
            <person name="Wu M."/>
            <person name="Chatterji S."/>
            <person name="Ren Q."/>
            <person name="Graham J.E."/>
            <person name="Bryant D.A."/>
            <person name="Robb F."/>
            <person name="Colman A."/>
            <person name="Tallon L.J."/>
            <person name="Badger J.H."/>
            <person name="Madupu R."/>
            <person name="Ward N.L."/>
            <person name="Eisen J.A."/>
        </authorList>
    </citation>
    <scope>NUCLEOTIDE SEQUENCE [LARGE SCALE GENOMIC DNA]</scope>
    <source>
        <strain evidence="10">ATCC 27502 / DSM 5159 / P-2</strain>
        <plasmid evidence="9">unnamed</plasmid>
    </source>
</reference>
<keyword evidence="2" id="KW-1003">Cell membrane</keyword>
<feature type="transmembrane region" description="Helical" evidence="8">
    <location>
        <begin position="221"/>
        <end position="238"/>
    </location>
</feature>
<proteinExistence type="predicted"/>
<keyword evidence="7 8" id="KW-0472">Membrane</keyword>
<dbReference type="eggNOG" id="COG1287">
    <property type="taxonomic scope" value="Bacteria"/>
</dbReference>
<keyword evidence="5 8" id="KW-0812">Transmembrane</keyword>
<sequence length="516" mass="57024">MNLFSRFRPSDPLALVLAFFAAESSIVLNRVVFEALPHTEDEVAFLFQAMTYARGHLLAPAPPLPAAFFIPFVIVRDGMWFGKYPPGYPLVLSLGVLVGYPPLVNALAAAACILLIVAIGRRWYDATTAWLAGLLLLVSPFFLLQAASLMAHTVCLALTLLFTWSFLATVDRPSARAAMPGMVALALLVLARPLTALGVLLPFVLWSTWRFWRVPAWRPPALLFAASGLLATAALLAYNQRTTGDPLVFGYQLWWPFDKVGFGSGISPDGHHTLRDGWFNTRWNLRALERLLYGWPGRLDLVPAVLVTAAAVIQALAHPFRLPPGRPLSRPTTLDLLLAAQAASLILVHMAYWTTGEMYGPRYYAEALGSLALLSARGLLTALRWLETSWLLLAPSRQAPLILRVGAVLILVSLIGWGLIRTGVPFWQSYRQWNHITAEPARTIAERAPHGSLILVPARYWTDYAPFFVRNDPWLQAPVIFALDLGPGYEEACRQAFPGRALYRADLQYASLIPLS</sequence>
<accession>B9L4B3</accession>
<feature type="transmembrane region" description="Helical" evidence="8">
    <location>
        <begin position="149"/>
        <end position="170"/>
    </location>
</feature>